<reference evidence="1 2" key="1">
    <citation type="submission" date="2017-04" db="EMBL/GenBank/DDBJ databases">
        <authorList>
            <person name="Afonso C.L."/>
            <person name="Miller P.J."/>
            <person name="Scott M.A."/>
            <person name="Spackman E."/>
            <person name="Goraichik I."/>
            <person name="Dimitrov K.M."/>
            <person name="Suarez D.L."/>
            <person name="Swayne D.E."/>
        </authorList>
    </citation>
    <scope>NUCLEOTIDE SEQUENCE [LARGE SCALE GENOMIC DNA]</scope>
    <source>
        <strain evidence="1 2">VK13</strain>
    </source>
</reference>
<dbReference type="RefSeq" id="WP_084282441.1">
    <property type="nucleotide sequence ID" value="NZ_FWXJ01000002.1"/>
</dbReference>
<dbReference type="STRING" id="1938817.SAMN06296008_102144"/>
<dbReference type="AlphaFoldDB" id="A0A1W1YAS9"/>
<gene>
    <name evidence="1" type="ORF">SAMN06296008_102144</name>
</gene>
<organism evidence="1 2">
    <name type="scientific">Polynucleobacter kasalickyi</name>
    <dbReference type="NCBI Taxonomy" id="1938817"/>
    <lineage>
        <taxon>Bacteria</taxon>
        <taxon>Pseudomonadati</taxon>
        <taxon>Pseudomonadota</taxon>
        <taxon>Betaproteobacteria</taxon>
        <taxon>Burkholderiales</taxon>
        <taxon>Burkholderiaceae</taxon>
        <taxon>Polynucleobacter</taxon>
    </lineage>
</organism>
<dbReference type="Proteomes" id="UP000192708">
    <property type="component" value="Unassembled WGS sequence"/>
</dbReference>
<sequence>MTFQTSEKFLYQGKQLFSHDEPLASHPHAPEFLAVTSMCWRGYNGSWSIQKKKLFLIKLEAYIKHPTALRERRVINLQGEADELSFDIVWEPMAMKANLKAIFPQTVNRRLFADWFTGEIHFGLDDGIGQGMKNAYKTYQTLRFEKGILVNETIRLSEVVYPAISTEAFMASFQDVPRTRRGLYRSVN</sequence>
<accession>A0A1W1YAS9</accession>
<evidence type="ECO:0000313" key="2">
    <source>
        <dbReference type="Proteomes" id="UP000192708"/>
    </source>
</evidence>
<proteinExistence type="predicted"/>
<dbReference type="EMBL" id="FWXJ01000002">
    <property type="protein sequence ID" value="SMC32901.1"/>
    <property type="molecule type" value="Genomic_DNA"/>
</dbReference>
<name>A0A1W1YAS9_9BURK</name>
<protein>
    <submittedName>
        <fullName evidence="1">Uncharacterized protein</fullName>
    </submittedName>
</protein>
<dbReference type="OrthoDB" id="1438245at2"/>
<keyword evidence="2" id="KW-1185">Reference proteome</keyword>
<evidence type="ECO:0000313" key="1">
    <source>
        <dbReference type="EMBL" id="SMC32901.1"/>
    </source>
</evidence>